<comment type="caution">
    <text evidence="1">The sequence shown here is derived from an EMBL/GenBank/DDBJ whole genome shotgun (WGS) entry which is preliminary data.</text>
</comment>
<feature type="non-terminal residue" evidence="1">
    <location>
        <position position="85"/>
    </location>
</feature>
<accession>A0A392MN86</accession>
<dbReference type="AlphaFoldDB" id="A0A392MN86"/>
<evidence type="ECO:0000313" key="1">
    <source>
        <dbReference type="EMBL" id="MCH88673.1"/>
    </source>
</evidence>
<name>A0A392MN86_9FABA</name>
<sequence>MVHRIFPYTTLRRIHSPQPIQDRHISFQRLSALLATLDGVSYNGFVYISMTRGHARVFSPPSNTILRRALNLISPLQNLIVVYTI</sequence>
<reference evidence="1 2" key="1">
    <citation type="journal article" date="2018" name="Front. Plant Sci.">
        <title>Red Clover (Trifolium pratense) and Zigzag Clover (T. medium) - A Picture of Genomic Similarities and Differences.</title>
        <authorList>
            <person name="Dluhosova J."/>
            <person name="Istvanek J."/>
            <person name="Nedelnik J."/>
            <person name="Repkova J."/>
        </authorList>
    </citation>
    <scope>NUCLEOTIDE SEQUENCE [LARGE SCALE GENOMIC DNA]</scope>
    <source>
        <strain evidence="2">cv. 10/8</strain>
        <tissue evidence="1">Leaf</tissue>
    </source>
</reference>
<keyword evidence="2" id="KW-1185">Reference proteome</keyword>
<protein>
    <submittedName>
        <fullName evidence="1">Uncharacterized protein</fullName>
    </submittedName>
</protein>
<dbReference type="EMBL" id="LXQA010014626">
    <property type="protein sequence ID" value="MCH88673.1"/>
    <property type="molecule type" value="Genomic_DNA"/>
</dbReference>
<proteinExistence type="predicted"/>
<gene>
    <name evidence="1" type="ORF">A2U01_0009564</name>
</gene>
<evidence type="ECO:0000313" key="2">
    <source>
        <dbReference type="Proteomes" id="UP000265520"/>
    </source>
</evidence>
<organism evidence="1 2">
    <name type="scientific">Trifolium medium</name>
    <dbReference type="NCBI Taxonomy" id="97028"/>
    <lineage>
        <taxon>Eukaryota</taxon>
        <taxon>Viridiplantae</taxon>
        <taxon>Streptophyta</taxon>
        <taxon>Embryophyta</taxon>
        <taxon>Tracheophyta</taxon>
        <taxon>Spermatophyta</taxon>
        <taxon>Magnoliopsida</taxon>
        <taxon>eudicotyledons</taxon>
        <taxon>Gunneridae</taxon>
        <taxon>Pentapetalae</taxon>
        <taxon>rosids</taxon>
        <taxon>fabids</taxon>
        <taxon>Fabales</taxon>
        <taxon>Fabaceae</taxon>
        <taxon>Papilionoideae</taxon>
        <taxon>50 kb inversion clade</taxon>
        <taxon>NPAAA clade</taxon>
        <taxon>Hologalegina</taxon>
        <taxon>IRL clade</taxon>
        <taxon>Trifolieae</taxon>
        <taxon>Trifolium</taxon>
    </lineage>
</organism>
<dbReference type="Proteomes" id="UP000265520">
    <property type="component" value="Unassembled WGS sequence"/>
</dbReference>